<keyword evidence="2" id="KW-0472">Membrane</keyword>
<evidence type="ECO:0000256" key="1">
    <source>
        <dbReference type="SAM" id="MobiDB-lite"/>
    </source>
</evidence>
<protein>
    <submittedName>
        <fullName evidence="5">Uncharacterized protein LOC124293296</fullName>
    </submittedName>
</protein>
<keyword evidence="2" id="KW-1133">Transmembrane helix</keyword>
<feature type="region of interest" description="Disordered" evidence="1">
    <location>
        <begin position="291"/>
        <end position="380"/>
    </location>
</feature>
<feature type="compositionally biased region" description="Gly residues" evidence="1">
    <location>
        <begin position="314"/>
        <end position="331"/>
    </location>
</feature>
<keyword evidence="4" id="KW-1185">Reference proteome</keyword>
<evidence type="ECO:0000313" key="5">
    <source>
        <dbReference type="RefSeq" id="XP_046589580.1"/>
    </source>
</evidence>
<proteinExistence type="predicted"/>
<accession>A0ABM3FNI8</accession>
<evidence type="ECO:0000256" key="2">
    <source>
        <dbReference type="SAM" id="Phobius"/>
    </source>
</evidence>
<keyword evidence="2" id="KW-0812">Transmembrane</keyword>
<reference evidence="5" key="1">
    <citation type="submission" date="2025-08" db="UniProtKB">
        <authorList>
            <consortium name="RefSeq"/>
        </authorList>
    </citation>
    <scope>IDENTIFICATION</scope>
    <source>
        <tissue evidence="5">Thorax and Abdomen</tissue>
    </source>
</reference>
<evidence type="ECO:0000256" key="3">
    <source>
        <dbReference type="SAM" id="SignalP"/>
    </source>
</evidence>
<dbReference type="Pfam" id="PF07898">
    <property type="entry name" value="DUF1676"/>
    <property type="match status" value="1"/>
</dbReference>
<dbReference type="Proteomes" id="UP000829291">
    <property type="component" value="Chromosome 1"/>
</dbReference>
<feature type="transmembrane region" description="Helical" evidence="2">
    <location>
        <begin position="218"/>
        <end position="239"/>
    </location>
</feature>
<evidence type="ECO:0000313" key="4">
    <source>
        <dbReference type="Proteomes" id="UP000829291"/>
    </source>
</evidence>
<dbReference type="RefSeq" id="XP_046589580.1">
    <property type="nucleotide sequence ID" value="XM_046733624.1"/>
</dbReference>
<sequence>MKILFLTACLFFVDGVVFGRITGNEIQSLDYEPDIEPYDSPIPTERPIFKYQKNGIKLDLKIVPFRNHTDREDDFPSFPAKDIGICVLDLSLNCVQQRFHNFLDQIRRLKEITLLGNWVKLVRTKEVAEEIGESRSFDLNHEMSDVISQDIDSFFDVFALRINLPSIQGNKKKNQIDVMFDETGLVEGRGKAGKGGKGGGGKCKKMMMMMLMMMKMKMMGMMGMTAMKSMMMAGMSLMISKWMLIQKLMDLKKGGAGGGSGGGPWQGGGGGGGGGGSAPLKEIVLLTKSAGGSGGGAAPMDSYGAPPPSSGYGAPAGGWDSGGSGGSGGWGRSLDAYPSTSNSDSQIELPGVTKASGVPAATVDKPDSDNTNHQKTQRTDVQVPVYQIVSPIYRPDVGNGSAEVTLESQSTSRKTEKNKTITDPLQQSKFITMRSSYRVAPIKNTRNALLEDSVSNPVYADEWKKFELAKRWTANQQYPVGTGQVERPGQDSFDINYEYPRNHQAYGRLMKDGNIVPYGF</sequence>
<feature type="signal peptide" evidence="3">
    <location>
        <begin position="1"/>
        <end position="19"/>
    </location>
</feature>
<dbReference type="InterPro" id="IPR012464">
    <property type="entry name" value="DUF1676"/>
</dbReference>
<dbReference type="PANTHER" id="PTHR21879">
    <property type="entry name" value="FI03362P-RELATED-RELATED"/>
    <property type="match status" value="1"/>
</dbReference>
<name>A0ABM3FNI8_NEOLC</name>
<dbReference type="GeneID" id="124293296"/>
<feature type="chain" id="PRO_5046256087" evidence="3">
    <location>
        <begin position="20"/>
        <end position="520"/>
    </location>
</feature>
<organism evidence="4 5">
    <name type="scientific">Neodiprion lecontei</name>
    <name type="common">Redheaded pine sawfly</name>
    <dbReference type="NCBI Taxonomy" id="441921"/>
    <lineage>
        <taxon>Eukaryota</taxon>
        <taxon>Metazoa</taxon>
        <taxon>Ecdysozoa</taxon>
        <taxon>Arthropoda</taxon>
        <taxon>Hexapoda</taxon>
        <taxon>Insecta</taxon>
        <taxon>Pterygota</taxon>
        <taxon>Neoptera</taxon>
        <taxon>Endopterygota</taxon>
        <taxon>Hymenoptera</taxon>
        <taxon>Tenthredinoidea</taxon>
        <taxon>Diprionidae</taxon>
        <taxon>Diprioninae</taxon>
        <taxon>Neodiprion</taxon>
    </lineage>
</organism>
<feature type="region of interest" description="Disordered" evidence="1">
    <location>
        <begin position="255"/>
        <end position="276"/>
    </location>
</feature>
<gene>
    <name evidence="5" type="primary">LOC124293296</name>
</gene>
<keyword evidence="3" id="KW-0732">Signal</keyword>